<dbReference type="InterPro" id="IPR000515">
    <property type="entry name" value="MetI-like"/>
</dbReference>
<evidence type="ECO:0000313" key="10">
    <source>
        <dbReference type="EMBL" id="MFB0834979.1"/>
    </source>
</evidence>
<feature type="domain" description="ABC transmembrane type-1" evidence="9">
    <location>
        <begin position="28"/>
        <end position="218"/>
    </location>
</feature>
<feature type="transmembrane region" description="Helical" evidence="8">
    <location>
        <begin position="29"/>
        <end position="52"/>
    </location>
</feature>
<dbReference type="PANTHER" id="PTHR43357:SF3">
    <property type="entry name" value="FE(3+)-TRANSPORT SYSTEM PERMEASE PROTEIN FBPB 2"/>
    <property type="match status" value="1"/>
</dbReference>
<evidence type="ECO:0000256" key="2">
    <source>
        <dbReference type="ARBA" id="ARBA00022448"/>
    </source>
</evidence>
<feature type="transmembrane region" description="Helical" evidence="8">
    <location>
        <begin position="248"/>
        <end position="274"/>
    </location>
</feature>
<dbReference type="Pfam" id="PF00528">
    <property type="entry name" value="BPD_transp_1"/>
    <property type="match status" value="2"/>
</dbReference>
<feature type="transmembrane region" description="Helical" evidence="8">
    <location>
        <begin position="64"/>
        <end position="86"/>
    </location>
</feature>
<name>A0ABV4UMU8_9MICC</name>
<evidence type="ECO:0000256" key="3">
    <source>
        <dbReference type="ARBA" id="ARBA00022475"/>
    </source>
</evidence>
<keyword evidence="7 8" id="KW-0472">Membrane</keyword>
<dbReference type="EMBL" id="JBHDLJ010000007">
    <property type="protein sequence ID" value="MFB0834979.1"/>
    <property type="molecule type" value="Genomic_DNA"/>
</dbReference>
<feature type="transmembrane region" description="Helical" evidence="8">
    <location>
        <begin position="404"/>
        <end position="429"/>
    </location>
</feature>
<keyword evidence="6 8" id="KW-1133">Transmembrane helix</keyword>
<feature type="transmembrane region" description="Helical" evidence="8">
    <location>
        <begin position="294"/>
        <end position="316"/>
    </location>
</feature>
<evidence type="ECO:0000256" key="6">
    <source>
        <dbReference type="ARBA" id="ARBA00022989"/>
    </source>
</evidence>
<proteinExistence type="inferred from homology"/>
<dbReference type="Proteomes" id="UP001575652">
    <property type="component" value="Unassembled WGS sequence"/>
</dbReference>
<evidence type="ECO:0000256" key="7">
    <source>
        <dbReference type="ARBA" id="ARBA00023136"/>
    </source>
</evidence>
<dbReference type="SUPFAM" id="SSF161098">
    <property type="entry name" value="MetI-like"/>
    <property type="match status" value="2"/>
</dbReference>
<evidence type="ECO:0000256" key="8">
    <source>
        <dbReference type="RuleBase" id="RU363032"/>
    </source>
</evidence>
<feature type="transmembrane region" description="Helical" evidence="8">
    <location>
        <begin position="456"/>
        <end position="481"/>
    </location>
</feature>
<evidence type="ECO:0000256" key="4">
    <source>
        <dbReference type="ARBA" id="ARBA00022519"/>
    </source>
</evidence>
<dbReference type="PROSITE" id="PS50928">
    <property type="entry name" value="ABC_TM1"/>
    <property type="match status" value="2"/>
</dbReference>
<sequence>MYLVVRTAEYGAEALLEELLTERVARLTATSLLLVAVVTTLCLVIGVGLAVLATRTNVPGRRALAVAAALPLAVPSYVAAFGWASLSDLINPASTFEGFWAAVFVLTLVTYPYVYLPVSASLLSVDTAQEEAARSLGLSPAATFLRVTLRLVMPAMAAGGLLCALYVLADFGGVSILRVDTFTRAIFTSFNMGFDRLGAVSLSSVLLVITVLVLAVEGRFRRTGTRYARIGAGARRPHPLIVLGRSGAVAAAAAWLLVLVAVGGPLGAMLLWSVRGASRPGSGLEVAEAFWGSLSAAGGGALLTTALAVPLGLAIAKSGSRLSRLMERSVYVAHSLPGIVVGLAVVFLGINALYSLYQTQWLLTLAYCTLFLPLALGPVVGAASLTPPQTEEAAESLGAGPLTVFFRVTLPLALPGIASGALMVMLTAIKELPATLLLRPTGLETLATRLWTHTSVYSYAAAAPYAALLVLLAIAPAWVLVARVFKEKP</sequence>
<dbReference type="CDD" id="cd06261">
    <property type="entry name" value="TM_PBP2"/>
    <property type="match status" value="2"/>
</dbReference>
<evidence type="ECO:0000259" key="9">
    <source>
        <dbReference type="PROSITE" id="PS50928"/>
    </source>
</evidence>
<keyword evidence="3" id="KW-1003">Cell membrane</keyword>
<keyword evidence="11" id="KW-1185">Reference proteome</keyword>
<accession>A0ABV4UMU8</accession>
<feature type="transmembrane region" description="Helical" evidence="8">
    <location>
        <begin position="98"/>
        <end position="116"/>
    </location>
</feature>
<feature type="transmembrane region" description="Helical" evidence="8">
    <location>
        <begin position="197"/>
        <end position="216"/>
    </location>
</feature>
<evidence type="ECO:0000313" key="11">
    <source>
        <dbReference type="Proteomes" id="UP001575652"/>
    </source>
</evidence>
<feature type="transmembrane region" description="Helical" evidence="8">
    <location>
        <begin position="363"/>
        <end position="383"/>
    </location>
</feature>
<comment type="similarity">
    <text evidence="8">Belongs to the binding-protein-dependent transport system permease family.</text>
</comment>
<keyword evidence="4" id="KW-0997">Cell inner membrane</keyword>
<feature type="domain" description="ABC transmembrane type-1" evidence="9">
    <location>
        <begin position="290"/>
        <end position="480"/>
    </location>
</feature>
<keyword evidence="5 8" id="KW-0812">Transmembrane</keyword>
<comment type="caution">
    <text evidence="10">The sequence shown here is derived from an EMBL/GenBank/DDBJ whole genome shotgun (WGS) entry which is preliminary data.</text>
</comment>
<dbReference type="InterPro" id="IPR035906">
    <property type="entry name" value="MetI-like_sf"/>
</dbReference>
<dbReference type="RefSeq" id="WP_373972153.1">
    <property type="nucleotide sequence ID" value="NZ_JBHDLJ010000007.1"/>
</dbReference>
<evidence type="ECO:0000256" key="5">
    <source>
        <dbReference type="ARBA" id="ARBA00022692"/>
    </source>
</evidence>
<comment type="subcellular location">
    <subcellularLocation>
        <location evidence="1">Cell inner membrane</location>
        <topology evidence="1">Multi-pass membrane protein</topology>
    </subcellularLocation>
    <subcellularLocation>
        <location evidence="8">Cell membrane</location>
        <topology evidence="8">Multi-pass membrane protein</topology>
    </subcellularLocation>
</comment>
<protein>
    <submittedName>
        <fullName evidence="10">ABC transporter permease</fullName>
    </submittedName>
</protein>
<feature type="transmembrane region" description="Helical" evidence="8">
    <location>
        <begin position="155"/>
        <end position="177"/>
    </location>
</feature>
<dbReference type="PANTHER" id="PTHR43357">
    <property type="entry name" value="INNER MEMBRANE ABC TRANSPORTER PERMEASE PROTEIN YDCV"/>
    <property type="match status" value="1"/>
</dbReference>
<evidence type="ECO:0000256" key="1">
    <source>
        <dbReference type="ARBA" id="ARBA00004429"/>
    </source>
</evidence>
<organism evidence="10 11">
    <name type="scientific">Arthrobacter halodurans</name>
    <dbReference type="NCBI Taxonomy" id="516699"/>
    <lineage>
        <taxon>Bacteria</taxon>
        <taxon>Bacillati</taxon>
        <taxon>Actinomycetota</taxon>
        <taxon>Actinomycetes</taxon>
        <taxon>Micrococcales</taxon>
        <taxon>Micrococcaceae</taxon>
        <taxon>Arthrobacter</taxon>
    </lineage>
</organism>
<feature type="transmembrane region" description="Helical" evidence="8">
    <location>
        <begin position="336"/>
        <end position="357"/>
    </location>
</feature>
<keyword evidence="2 8" id="KW-0813">Transport</keyword>
<dbReference type="Gene3D" id="1.10.3720.10">
    <property type="entry name" value="MetI-like"/>
    <property type="match status" value="2"/>
</dbReference>
<gene>
    <name evidence="10" type="ORF">ACETWP_10310</name>
</gene>
<reference evidence="10 11" key="1">
    <citation type="submission" date="2024-09" db="EMBL/GenBank/DDBJ databases">
        <authorList>
            <person name="Salinas-Garcia M.A."/>
            <person name="Prieme A."/>
        </authorList>
    </citation>
    <scope>NUCLEOTIDE SEQUENCE [LARGE SCALE GENOMIC DNA]</scope>
    <source>
        <strain evidence="10 11">DSM 21081</strain>
    </source>
</reference>